<evidence type="ECO:0000256" key="1">
    <source>
        <dbReference type="ARBA" id="ARBA00022860"/>
    </source>
</evidence>
<dbReference type="EMBL" id="JAAIUW010000007">
    <property type="protein sequence ID" value="KAF7824643.1"/>
    <property type="molecule type" value="Genomic_DNA"/>
</dbReference>
<comment type="similarity">
    <text evidence="2">Belongs to the IQD family.</text>
</comment>
<dbReference type="InterPro" id="IPR025064">
    <property type="entry name" value="DUF4005"/>
</dbReference>
<gene>
    <name evidence="5" type="ORF">G2W53_022787</name>
</gene>
<protein>
    <submittedName>
        <fullName evidence="5">Protein IQ-DOMAIN 14</fullName>
    </submittedName>
</protein>
<evidence type="ECO:0000313" key="5">
    <source>
        <dbReference type="EMBL" id="KAF7824643.1"/>
    </source>
</evidence>
<keyword evidence="6" id="KW-1185">Reference proteome</keyword>
<comment type="caution">
    <text evidence="5">The sequence shown here is derived from an EMBL/GenBank/DDBJ whole genome shotgun (WGS) entry which is preliminary data.</text>
</comment>
<keyword evidence="1" id="KW-0112">Calmodulin-binding</keyword>
<evidence type="ECO:0000259" key="4">
    <source>
        <dbReference type="Pfam" id="PF13178"/>
    </source>
</evidence>
<dbReference type="GO" id="GO:0005516">
    <property type="term" value="F:calmodulin binding"/>
    <property type="evidence" value="ECO:0007669"/>
    <property type="project" value="UniProtKB-KW"/>
</dbReference>
<dbReference type="Pfam" id="PF13178">
    <property type="entry name" value="DUF4005"/>
    <property type="match status" value="1"/>
</dbReference>
<proteinExistence type="inferred from homology"/>
<reference evidence="5" key="1">
    <citation type="submission" date="2020-09" db="EMBL/GenBank/DDBJ databases">
        <title>Genome-Enabled Discovery of Anthraquinone Biosynthesis in Senna tora.</title>
        <authorList>
            <person name="Kang S.-H."/>
            <person name="Pandey R.P."/>
            <person name="Lee C.-M."/>
            <person name="Sim J.-S."/>
            <person name="Jeong J.-T."/>
            <person name="Choi B.-S."/>
            <person name="Jung M."/>
            <person name="Ginzburg D."/>
            <person name="Zhao K."/>
            <person name="Won S.Y."/>
            <person name="Oh T.-J."/>
            <person name="Yu Y."/>
            <person name="Kim N.-H."/>
            <person name="Lee O.R."/>
            <person name="Lee T.-H."/>
            <person name="Bashyal P."/>
            <person name="Kim T.-S."/>
            <person name="Lee W.-H."/>
            <person name="Kawkins C."/>
            <person name="Kim C.-K."/>
            <person name="Kim J.S."/>
            <person name="Ahn B.O."/>
            <person name="Rhee S.Y."/>
            <person name="Sohng J.K."/>
        </authorList>
    </citation>
    <scope>NUCLEOTIDE SEQUENCE</scope>
    <source>
        <tissue evidence="5">Leaf</tissue>
    </source>
</reference>
<feature type="domain" description="DUF4005" evidence="4">
    <location>
        <begin position="192"/>
        <end position="245"/>
    </location>
</feature>
<evidence type="ECO:0000256" key="3">
    <source>
        <dbReference type="SAM" id="MobiDB-lite"/>
    </source>
</evidence>
<dbReference type="Proteomes" id="UP000634136">
    <property type="component" value="Unassembled WGS sequence"/>
</dbReference>
<dbReference type="PANTHER" id="PTHR32295:SF41">
    <property type="entry name" value="PROTEIN IQ-DOMAIN 11"/>
    <property type="match status" value="1"/>
</dbReference>
<sequence length="294" mass="33486">MHEGIGIHILSIALFSVKCIAFARKALWALKGIVKLQAIIRGIAVRRQAMTTLKCLQSIVNIQSQMDSNRERRWDDSILLKEEVDTSYISKKEALLRRERIKQYSFNHRMSAETERTKVNGRWRYWLEQWVDTQLSKSKELEDLDSTFSSHSRFVEEEEGNVGRSQLNNKLIRNIQIQRKQNQQDMEFGHSFPSSPSYMAATESAKAKAKAIGRSSSSPRVRIWNLDSNINAYDSDHSYYSPCKKMISLVSSSVINSGSEVLTSGGRMGKMMSSGNYQQISPSLKGLSPRRKLG</sequence>
<name>A0A834WKW0_9FABA</name>
<accession>A0A834WKW0</accession>
<evidence type="ECO:0000313" key="6">
    <source>
        <dbReference type="Proteomes" id="UP000634136"/>
    </source>
</evidence>
<dbReference type="PROSITE" id="PS50096">
    <property type="entry name" value="IQ"/>
    <property type="match status" value="1"/>
</dbReference>
<dbReference type="AlphaFoldDB" id="A0A834WKW0"/>
<dbReference type="OrthoDB" id="696085at2759"/>
<organism evidence="5 6">
    <name type="scientific">Senna tora</name>
    <dbReference type="NCBI Taxonomy" id="362788"/>
    <lineage>
        <taxon>Eukaryota</taxon>
        <taxon>Viridiplantae</taxon>
        <taxon>Streptophyta</taxon>
        <taxon>Embryophyta</taxon>
        <taxon>Tracheophyta</taxon>
        <taxon>Spermatophyta</taxon>
        <taxon>Magnoliopsida</taxon>
        <taxon>eudicotyledons</taxon>
        <taxon>Gunneridae</taxon>
        <taxon>Pentapetalae</taxon>
        <taxon>rosids</taxon>
        <taxon>fabids</taxon>
        <taxon>Fabales</taxon>
        <taxon>Fabaceae</taxon>
        <taxon>Caesalpinioideae</taxon>
        <taxon>Cassia clade</taxon>
        <taxon>Senna</taxon>
    </lineage>
</organism>
<evidence type="ECO:0000256" key="2">
    <source>
        <dbReference type="ARBA" id="ARBA00024341"/>
    </source>
</evidence>
<feature type="region of interest" description="Disordered" evidence="3">
    <location>
        <begin position="270"/>
        <end position="294"/>
    </location>
</feature>
<dbReference type="PANTHER" id="PTHR32295">
    <property type="entry name" value="IQ-DOMAIN 5-RELATED"/>
    <property type="match status" value="1"/>
</dbReference>